<dbReference type="Proteomes" id="UP000004508">
    <property type="component" value="Unassembled WGS sequence"/>
</dbReference>
<evidence type="ECO:0000256" key="4">
    <source>
        <dbReference type="ARBA" id="ARBA00022475"/>
    </source>
</evidence>
<comment type="subcellular location">
    <subcellularLocation>
        <location evidence="1">Cell membrane</location>
        <topology evidence="1">Multi-pass membrane protein</topology>
    </subcellularLocation>
</comment>
<keyword evidence="6 9" id="KW-1133">Transmembrane helix</keyword>
<evidence type="ECO:0000256" key="1">
    <source>
        <dbReference type="ARBA" id="ARBA00004651"/>
    </source>
</evidence>
<evidence type="ECO:0000256" key="5">
    <source>
        <dbReference type="ARBA" id="ARBA00022692"/>
    </source>
</evidence>
<dbReference type="OrthoDB" id="9807293at2"/>
<dbReference type="GO" id="GO:0005886">
    <property type="term" value="C:plasma membrane"/>
    <property type="evidence" value="ECO:0007669"/>
    <property type="project" value="UniProtKB-SubCell"/>
</dbReference>
<dbReference type="SUPFAM" id="SSF81338">
    <property type="entry name" value="Aquaporin-like"/>
    <property type="match status" value="1"/>
</dbReference>
<dbReference type="InterPro" id="IPR022357">
    <property type="entry name" value="MIP_CS"/>
</dbReference>
<dbReference type="GO" id="GO:0015250">
    <property type="term" value="F:water channel activity"/>
    <property type="evidence" value="ECO:0007669"/>
    <property type="project" value="TreeGrafter"/>
</dbReference>
<evidence type="ECO:0000313" key="10">
    <source>
        <dbReference type="EMBL" id="EFH80856.1"/>
    </source>
</evidence>
<keyword evidence="5 8" id="KW-0812">Transmembrane</keyword>
<gene>
    <name evidence="10" type="ORF">Krac_1488</name>
</gene>
<dbReference type="Pfam" id="PF00230">
    <property type="entry name" value="MIP"/>
    <property type="match status" value="1"/>
</dbReference>
<dbReference type="Gene3D" id="1.20.1080.10">
    <property type="entry name" value="Glycerol uptake facilitator protein"/>
    <property type="match status" value="1"/>
</dbReference>
<feature type="transmembrane region" description="Helical" evidence="9">
    <location>
        <begin position="31"/>
        <end position="51"/>
    </location>
</feature>
<dbReference type="eggNOG" id="COG0580">
    <property type="taxonomic scope" value="Bacteria"/>
</dbReference>
<evidence type="ECO:0000256" key="9">
    <source>
        <dbReference type="SAM" id="Phobius"/>
    </source>
</evidence>
<organism evidence="10 11">
    <name type="scientific">Ktedonobacter racemifer DSM 44963</name>
    <dbReference type="NCBI Taxonomy" id="485913"/>
    <lineage>
        <taxon>Bacteria</taxon>
        <taxon>Bacillati</taxon>
        <taxon>Chloroflexota</taxon>
        <taxon>Ktedonobacteria</taxon>
        <taxon>Ktedonobacterales</taxon>
        <taxon>Ktedonobacteraceae</taxon>
        <taxon>Ktedonobacter</taxon>
    </lineage>
</organism>
<reference evidence="10 11" key="1">
    <citation type="journal article" date="2011" name="Stand. Genomic Sci.">
        <title>Non-contiguous finished genome sequence and contextual data of the filamentous soil bacterium Ktedonobacter racemifer type strain (SOSP1-21).</title>
        <authorList>
            <person name="Chang Y.J."/>
            <person name="Land M."/>
            <person name="Hauser L."/>
            <person name="Chertkov O."/>
            <person name="Del Rio T.G."/>
            <person name="Nolan M."/>
            <person name="Copeland A."/>
            <person name="Tice H."/>
            <person name="Cheng J.F."/>
            <person name="Lucas S."/>
            <person name="Han C."/>
            <person name="Goodwin L."/>
            <person name="Pitluck S."/>
            <person name="Ivanova N."/>
            <person name="Ovchinikova G."/>
            <person name="Pati A."/>
            <person name="Chen A."/>
            <person name="Palaniappan K."/>
            <person name="Mavromatis K."/>
            <person name="Liolios K."/>
            <person name="Brettin T."/>
            <person name="Fiebig A."/>
            <person name="Rohde M."/>
            <person name="Abt B."/>
            <person name="Goker M."/>
            <person name="Detter J.C."/>
            <person name="Woyke T."/>
            <person name="Bristow J."/>
            <person name="Eisen J.A."/>
            <person name="Markowitz V."/>
            <person name="Hugenholtz P."/>
            <person name="Kyrpides N.C."/>
            <person name="Klenk H.P."/>
            <person name="Lapidus A."/>
        </authorList>
    </citation>
    <scope>NUCLEOTIDE SEQUENCE [LARGE SCALE GENOMIC DNA]</scope>
    <source>
        <strain evidence="11">DSM 44963</strain>
    </source>
</reference>
<feature type="transmembrane region" description="Helical" evidence="9">
    <location>
        <begin position="106"/>
        <end position="128"/>
    </location>
</feature>
<keyword evidence="3 8" id="KW-0813">Transport</keyword>
<dbReference type="PANTHER" id="PTHR19139:SF199">
    <property type="entry name" value="MIP17260P"/>
    <property type="match status" value="1"/>
</dbReference>
<comment type="caution">
    <text evidence="10">The sequence shown here is derived from an EMBL/GenBank/DDBJ whole genome shotgun (WGS) entry which is preliminary data.</text>
</comment>
<keyword evidence="4" id="KW-1003">Cell membrane</keyword>
<dbReference type="PRINTS" id="PR00783">
    <property type="entry name" value="MINTRINSICP"/>
</dbReference>
<protein>
    <submittedName>
        <fullName evidence="10">Major intrinsic protein</fullName>
    </submittedName>
</protein>
<evidence type="ECO:0000313" key="11">
    <source>
        <dbReference type="Proteomes" id="UP000004508"/>
    </source>
</evidence>
<dbReference type="InParanoid" id="D6U1X2"/>
<feature type="transmembrane region" description="Helical" evidence="9">
    <location>
        <begin position="148"/>
        <end position="172"/>
    </location>
</feature>
<sequence>MSSDIIRGKMIREDQAASTTQETSVDYVRPVIAELIGTFCFIFSGAGSIVANQMTHGALGTLGIALAHGLGLAIMICIFGATSGAHFNPAVTIGLAVTNRIKPALALLYIIAQLVGATLSGLALRVIFPQSVWEAAKLGTPMLGTGVSFGLGVFVEALLTFFLVLAVFGTAVDERAPKIGGFGIGLTLLVSILVGGSISGASLNPARYCQLNQKNEEYC</sequence>
<comment type="similarity">
    <text evidence="2 8">Belongs to the MIP/aquaporin (TC 1.A.8) family.</text>
</comment>
<name>D6U1X2_KTERA</name>
<keyword evidence="11" id="KW-1185">Reference proteome</keyword>
<dbReference type="AlphaFoldDB" id="D6U1X2"/>
<proteinExistence type="inferred from homology"/>
<dbReference type="PANTHER" id="PTHR19139">
    <property type="entry name" value="AQUAPORIN TRANSPORTER"/>
    <property type="match status" value="1"/>
</dbReference>
<dbReference type="STRING" id="485913.Krac_1488"/>
<feature type="transmembrane region" description="Helical" evidence="9">
    <location>
        <begin position="63"/>
        <end position="85"/>
    </location>
</feature>
<dbReference type="EMBL" id="ADVG01000004">
    <property type="protein sequence ID" value="EFH80856.1"/>
    <property type="molecule type" value="Genomic_DNA"/>
</dbReference>
<keyword evidence="7 9" id="KW-0472">Membrane</keyword>
<dbReference type="PROSITE" id="PS00221">
    <property type="entry name" value="MIP"/>
    <property type="match status" value="1"/>
</dbReference>
<evidence type="ECO:0000256" key="3">
    <source>
        <dbReference type="ARBA" id="ARBA00022448"/>
    </source>
</evidence>
<accession>D6U1X2</accession>
<evidence type="ECO:0000256" key="6">
    <source>
        <dbReference type="ARBA" id="ARBA00022989"/>
    </source>
</evidence>
<dbReference type="InterPro" id="IPR000425">
    <property type="entry name" value="MIP"/>
</dbReference>
<evidence type="ECO:0000256" key="7">
    <source>
        <dbReference type="ARBA" id="ARBA00023136"/>
    </source>
</evidence>
<dbReference type="InterPro" id="IPR023271">
    <property type="entry name" value="Aquaporin-like"/>
</dbReference>
<dbReference type="InterPro" id="IPR034294">
    <property type="entry name" value="Aquaporin_transptr"/>
</dbReference>
<feature type="transmembrane region" description="Helical" evidence="9">
    <location>
        <begin position="179"/>
        <end position="198"/>
    </location>
</feature>
<evidence type="ECO:0000256" key="2">
    <source>
        <dbReference type="ARBA" id="ARBA00006175"/>
    </source>
</evidence>
<evidence type="ECO:0000256" key="8">
    <source>
        <dbReference type="RuleBase" id="RU000477"/>
    </source>
</evidence>